<organism evidence="9 10">
    <name type="scientific">Sneathiella chinensis</name>
    <dbReference type="NCBI Taxonomy" id="349750"/>
    <lineage>
        <taxon>Bacteria</taxon>
        <taxon>Pseudomonadati</taxon>
        <taxon>Pseudomonadota</taxon>
        <taxon>Alphaproteobacteria</taxon>
        <taxon>Sneathiellales</taxon>
        <taxon>Sneathiellaceae</taxon>
        <taxon>Sneathiella</taxon>
    </lineage>
</organism>
<dbReference type="Pfam" id="PF00510">
    <property type="entry name" value="COX3"/>
    <property type="match status" value="1"/>
</dbReference>
<evidence type="ECO:0000256" key="2">
    <source>
        <dbReference type="ARBA" id="ARBA00010581"/>
    </source>
</evidence>
<feature type="transmembrane region" description="Helical" evidence="7">
    <location>
        <begin position="90"/>
        <end position="109"/>
    </location>
</feature>
<evidence type="ECO:0000313" key="9">
    <source>
        <dbReference type="EMBL" id="GLQ06086.1"/>
    </source>
</evidence>
<comment type="caution">
    <text evidence="9">The sequence shown here is derived from an EMBL/GenBank/DDBJ whole genome shotgun (WGS) entry which is preliminary data.</text>
</comment>
<evidence type="ECO:0000256" key="1">
    <source>
        <dbReference type="ARBA" id="ARBA00004141"/>
    </source>
</evidence>
<feature type="transmembrane region" description="Helical" evidence="7">
    <location>
        <begin position="35"/>
        <end position="55"/>
    </location>
</feature>
<keyword evidence="3 6" id="KW-0812">Transmembrane</keyword>
<dbReference type="InterPro" id="IPR035973">
    <property type="entry name" value="Cyt_c_oxidase_su3-like_sf"/>
</dbReference>
<evidence type="ECO:0000256" key="5">
    <source>
        <dbReference type="ARBA" id="ARBA00023136"/>
    </source>
</evidence>
<evidence type="ECO:0000256" key="4">
    <source>
        <dbReference type="ARBA" id="ARBA00022989"/>
    </source>
</evidence>
<protein>
    <submittedName>
        <fullName evidence="9">Cytochrome-c oxidase</fullName>
    </submittedName>
</protein>
<gene>
    <name evidence="9" type="primary">coxO</name>
    <name evidence="9" type="ORF">GCM10007924_13070</name>
</gene>
<evidence type="ECO:0000259" key="8">
    <source>
        <dbReference type="PROSITE" id="PS50253"/>
    </source>
</evidence>
<feature type="transmembrane region" description="Helical" evidence="7">
    <location>
        <begin position="161"/>
        <end position="185"/>
    </location>
</feature>
<dbReference type="RefSeq" id="WP_169560152.1">
    <property type="nucleotide sequence ID" value="NZ_BSNF01000006.1"/>
</dbReference>
<dbReference type="PANTHER" id="PTHR11403:SF10">
    <property type="entry name" value="CYTOCHROME C OXIDASE"/>
    <property type="match status" value="1"/>
</dbReference>
<dbReference type="InterPro" id="IPR000298">
    <property type="entry name" value="Cyt_c_oxidase-like_su3"/>
</dbReference>
<evidence type="ECO:0000256" key="7">
    <source>
        <dbReference type="SAM" id="Phobius"/>
    </source>
</evidence>
<proteinExistence type="inferred from homology"/>
<keyword evidence="4 7" id="KW-1133">Transmembrane helix</keyword>
<evidence type="ECO:0000313" key="10">
    <source>
        <dbReference type="Proteomes" id="UP001161409"/>
    </source>
</evidence>
<feature type="transmembrane region" description="Helical" evidence="7">
    <location>
        <begin position="121"/>
        <end position="141"/>
    </location>
</feature>
<dbReference type="SUPFAM" id="SSF81452">
    <property type="entry name" value="Cytochrome c oxidase subunit III-like"/>
    <property type="match status" value="1"/>
</dbReference>
<comment type="similarity">
    <text evidence="2 6">Belongs to the cytochrome c oxidase subunit 3 family.</text>
</comment>
<evidence type="ECO:0000256" key="6">
    <source>
        <dbReference type="RuleBase" id="RU003376"/>
    </source>
</evidence>
<keyword evidence="10" id="KW-1185">Reference proteome</keyword>
<feature type="domain" description="Heme-copper oxidase subunit III family profile" evidence="8">
    <location>
        <begin position="12"/>
        <end position="224"/>
    </location>
</feature>
<dbReference type="EMBL" id="BSNF01000006">
    <property type="protein sequence ID" value="GLQ06086.1"/>
    <property type="molecule type" value="Genomic_DNA"/>
</dbReference>
<name>A0ABQ5U6H5_9PROT</name>
<keyword evidence="5 7" id="KW-0472">Membrane</keyword>
<dbReference type="PROSITE" id="PS50253">
    <property type="entry name" value="COX3"/>
    <property type="match status" value="1"/>
</dbReference>
<comment type="subcellular location">
    <subcellularLocation>
        <location evidence="6">Cell membrane</location>
        <topology evidence="6">Multi-pass membrane protein</topology>
    </subcellularLocation>
    <subcellularLocation>
        <location evidence="1">Membrane</location>
        <topology evidence="1">Multi-pass membrane protein</topology>
    </subcellularLocation>
</comment>
<reference evidence="9" key="1">
    <citation type="journal article" date="2014" name="Int. J. Syst. Evol. Microbiol.">
        <title>Complete genome of a new Firmicutes species belonging to the dominant human colonic microbiota ('Ruminococcus bicirculans') reveals two chromosomes and a selective capacity to utilize plant glucans.</title>
        <authorList>
            <consortium name="NISC Comparative Sequencing Program"/>
            <person name="Wegmann U."/>
            <person name="Louis P."/>
            <person name="Goesmann A."/>
            <person name="Henrissat B."/>
            <person name="Duncan S.H."/>
            <person name="Flint H.J."/>
        </authorList>
    </citation>
    <scope>NUCLEOTIDE SEQUENCE</scope>
    <source>
        <strain evidence="9">NBRC 103408</strain>
    </source>
</reference>
<accession>A0ABQ5U6H5</accession>
<dbReference type="InterPro" id="IPR013833">
    <property type="entry name" value="Cyt_c_oxidase_su3_a-hlx"/>
</dbReference>
<sequence length="224" mass="25011">MTPFRTLGARPWMADQVRRDDMASGRRFGVPAQAIALRIFLVVATVLFSLLYVAYATRMNASTLSPSAFFCSINAFSRASSDWRPLQEPGLLWFNTAFLVFCSLVYLGADHAAAKKNTRQLKNAMILVGILSISFLIGQLLVWQQLNAAGFFARANPSYGFFYMLTGIHGLHLIGGLVFWAILTVRLFQGASPHSLAVNIRLCGQYWHYLLVVWVAIFLLLLLT</sequence>
<dbReference type="PANTHER" id="PTHR11403">
    <property type="entry name" value="CYTOCHROME C OXIDASE SUBUNIT III"/>
    <property type="match status" value="1"/>
</dbReference>
<reference evidence="9" key="2">
    <citation type="submission" date="2023-01" db="EMBL/GenBank/DDBJ databases">
        <title>Draft genome sequence of Sneathiella chinensis strain NBRC 103408.</title>
        <authorList>
            <person name="Sun Q."/>
            <person name="Mori K."/>
        </authorList>
    </citation>
    <scope>NUCLEOTIDE SEQUENCE</scope>
    <source>
        <strain evidence="9">NBRC 103408</strain>
    </source>
</reference>
<dbReference type="Gene3D" id="1.20.120.80">
    <property type="entry name" value="Cytochrome c oxidase, subunit III, four-helix bundle"/>
    <property type="match status" value="1"/>
</dbReference>
<feature type="transmembrane region" description="Helical" evidence="7">
    <location>
        <begin position="206"/>
        <end position="223"/>
    </location>
</feature>
<evidence type="ECO:0000256" key="3">
    <source>
        <dbReference type="ARBA" id="ARBA00022692"/>
    </source>
</evidence>
<dbReference type="Proteomes" id="UP001161409">
    <property type="component" value="Unassembled WGS sequence"/>
</dbReference>
<dbReference type="InterPro" id="IPR024791">
    <property type="entry name" value="Cyt_c/ubiquinol_Oxase_su3"/>
</dbReference>